<keyword evidence="2 5" id="KW-0547">Nucleotide-binding</keyword>
<dbReference type="InterPro" id="IPR027640">
    <property type="entry name" value="Kinesin-like_fam"/>
</dbReference>
<dbReference type="PROSITE" id="PS50067">
    <property type="entry name" value="KINESIN_MOTOR_2"/>
    <property type="match status" value="1"/>
</dbReference>
<dbReference type="GO" id="GO:0008017">
    <property type="term" value="F:microtubule binding"/>
    <property type="evidence" value="ECO:0007669"/>
    <property type="project" value="InterPro"/>
</dbReference>
<keyword evidence="6" id="KW-0493">Microtubule</keyword>
<dbReference type="Pfam" id="PF00225">
    <property type="entry name" value="Kinesin"/>
    <property type="match status" value="1"/>
</dbReference>
<comment type="similarity">
    <text evidence="5 6">Belongs to the TRAFAC class myosin-kinesin ATPase superfamily. Kinesin family.</text>
</comment>
<evidence type="ECO:0000256" key="6">
    <source>
        <dbReference type="RuleBase" id="RU000394"/>
    </source>
</evidence>
<dbReference type="GO" id="GO:0007018">
    <property type="term" value="P:microtubule-based movement"/>
    <property type="evidence" value="ECO:0007669"/>
    <property type="project" value="InterPro"/>
</dbReference>
<evidence type="ECO:0000256" key="1">
    <source>
        <dbReference type="ARBA" id="ARBA00004245"/>
    </source>
</evidence>
<dbReference type="GO" id="GO:0005874">
    <property type="term" value="C:microtubule"/>
    <property type="evidence" value="ECO:0007669"/>
    <property type="project" value="UniProtKB-KW"/>
</dbReference>
<dbReference type="EMBL" id="GEDC01006864">
    <property type="protein sequence ID" value="JAS30434.1"/>
    <property type="molecule type" value="Transcribed_RNA"/>
</dbReference>
<name>A0A1B6DXM5_9HEMI</name>
<evidence type="ECO:0000256" key="5">
    <source>
        <dbReference type="PROSITE-ProRule" id="PRU00283"/>
    </source>
</evidence>
<dbReference type="InterPro" id="IPR019821">
    <property type="entry name" value="Kinesin_motor_CS"/>
</dbReference>
<dbReference type="AlphaFoldDB" id="A0A1B6DXM5"/>
<protein>
    <recommendedName>
        <fullName evidence="6">Kinesin-like protein</fullName>
    </recommendedName>
</protein>
<evidence type="ECO:0000259" key="7">
    <source>
        <dbReference type="PROSITE" id="PS50067"/>
    </source>
</evidence>
<dbReference type="Gene3D" id="3.40.850.10">
    <property type="entry name" value="Kinesin motor domain"/>
    <property type="match status" value="1"/>
</dbReference>
<dbReference type="GO" id="GO:0005524">
    <property type="term" value="F:ATP binding"/>
    <property type="evidence" value="ECO:0007669"/>
    <property type="project" value="UniProtKB-UniRule"/>
</dbReference>
<keyword evidence="5 6" id="KW-0505">Motor protein</keyword>
<gene>
    <name evidence="8" type="ORF">g.1935</name>
</gene>
<dbReference type="PROSITE" id="PS00411">
    <property type="entry name" value="KINESIN_MOTOR_1"/>
    <property type="match status" value="1"/>
</dbReference>
<keyword evidence="3 5" id="KW-0067">ATP-binding</keyword>
<dbReference type="InterPro" id="IPR027417">
    <property type="entry name" value="P-loop_NTPase"/>
</dbReference>
<sequence>MSKKSIKVYGRLKPVILNSPIKESLDYKIYRFPEENQEETLNDTLTITCKPVGYFINHKPKSHSFRFNQVFDQDTDQESIFEVVAKPVVDSFLSGYNGTVFAYGQTGSGKTFTISGIPDSPNQRGIIQRSVQYIFEAINKNIEKEFNVSLSYWEIHNENGYDLLGPLTRINHLEGLEKVILQENEKGDIYFRNLSLHMVSTYEEAMALLAAGDTNRMIAETSMNQSSSRSHCILTIHLVIQQSSESYEYNSAKLHLVDLAGSERVNKNGINGQNLVEACYINLSLHYLQQVIVALSEPNRSHVPYRNSIMTTALRDSLGGNCLTVMIANLAIDQDNIEETVTTCRFAKRVAMVKNQPLINVKKDPVKEVEFLKAKIKSLESQQTFSSTFINNWEEEIEECKNNCFFKNKLNNSLQNNINIDENLNKNYFEIRPDWKMRSSLGYTFDIEEMSQFICLLDKRQTSSLNKMNDLKVQLFLEAERNLQIVAENLYMIQHQMEILKKMQFQSKIQKLIERVRPSLKIFVKKEINLSDYYTLLKEHSHHLQNLEQAKMEFLTVKNFLKTHNCPSNLNIRDEKEQNNNE</sequence>
<evidence type="ECO:0000256" key="3">
    <source>
        <dbReference type="ARBA" id="ARBA00022840"/>
    </source>
</evidence>
<evidence type="ECO:0000256" key="2">
    <source>
        <dbReference type="ARBA" id="ARBA00022741"/>
    </source>
</evidence>
<dbReference type="PANTHER" id="PTHR47968:SF67">
    <property type="entry name" value="KINESIN MOTOR DOMAIN-CONTAINING PROTEIN"/>
    <property type="match status" value="1"/>
</dbReference>
<feature type="domain" description="Kinesin motor" evidence="7">
    <location>
        <begin position="5"/>
        <end position="353"/>
    </location>
</feature>
<dbReference type="GO" id="GO:0003777">
    <property type="term" value="F:microtubule motor activity"/>
    <property type="evidence" value="ECO:0007669"/>
    <property type="project" value="InterPro"/>
</dbReference>
<dbReference type="InterPro" id="IPR001752">
    <property type="entry name" value="Kinesin_motor_dom"/>
</dbReference>
<reference evidence="8" key="1">
    <citation type="submission" date="2015-12" db="EMBL/GenBank/DDBJ databases">
        <title>De novo transcriptome assembly of four potential Pierce s Disease insect vectors from Arizona vineyards.</title>
        <authorList>
            <person name="Tassone E.E."/>
        </authorList>
    </citation>
    <scope>NUCLEOTIDE SEQUENCE</scope>
</reference>
<keyword evidence="4" id="KW-0206">Cytoskeleton</keyword>
<dbReference type="PRINTS" id="PR00380">
    <property type="entry name" value="KINESINHEAVY"/>
</dbReference>
<evidence type="ECO:0000313" key="8">
    <source>
        <dbReference type="EMBL" id="JAS30434.1"/>
    </source>
</evidence>
<organism evidence="8">
    <name type="scientific">Clastoptera arizonana</name>
    <name type="common">Arizona spittle bug</name>
    <dbReference type="NCBI Taxonomy" id="38151"/>
    <lineage>
        <taxon>Eukaryota</taxon>
        <taxon>Metazoa</taxon>
        <taxon>Ecdysozoa</taxon>
        <taxon>Arthropoda</taxon>
        <taxon>Hexapoda</taxon>
        <taxon>Insecta</taxon>
        <taxon>Pterygota</taxon>
        <taxon>Neoptera</taxon>
        <taxon>Paraneoptera</taxon>
        <taxon>Hemiptera</taxon>
        <taxon>Auchenorrhyncha</taxon>
        <taxon>Cercopoidea</taxon>
        <taxon>Clastopteridae</taxon>
        <taxon>Clastoptera</taxon>
    </lineage>
</organism>
<feature type="binding site" evidence="5">
    <location>
        <begin position="104"/>
        <end position="111"/>
    </location>
    <ligand>
        <name>ATP</name>
        <dbReference type="ChEBI" id="CHEBI:30616"/>
    </ligand>
</feature>
<comment type="subcellular location">
    <subcellularLocation>
        <location evidence="1">Cytoplasm</location>
        <location evidence="1">Cytoskeleton</location>
    </subcellularLocation>
</comment>
<proteinExistence type="inferred from homology"/>
<dbReference type="SMART" id="SM00129">
    <property type="entry name" value="KISc"/>
    <property type="match status" value="1"/>
</dbReference>
<dbReference type="InterPro" id="IPR036961">
    <property type="entry name" value="Kinesin_motor_dom_sf"/>
</dbReference>
<dbReference type="PANTHER" id="PTHR47968">
    <property type="entry name" value="CENTROMERE PROTEIN E"/>
    <property type="match status" value="1"/>
</dbReference>
<keyword evidence="4" id="KW-0963">Cytoplasm</keyword>
<evidence type="ECO:0000256" key="4">
    <source>
        <dbReference type="ARBA" id="ARBA00023212"/>
    </source>
</evidence>
<dbReference type="SUPFAM" id="SSF52540">
    <property type="entry name" value="P-loop containing nucleoside triphosphate hydrolases"/>
    <property type="match status" value="1"/>
</dbReference>
<accession>A0A1B6DXM5</accession>